<protein>
    <submittedName>
        <fullName evidence="1">Uncharacterized protein</fullName>
    </submittedName>
</protein>
<dbReference type="RefSeq" id="WP_268187564.1">
    <property type="nucleotide sequence ID" value="NZ_CP113361.1"/>
</dbReference>
<dbReference type="Proteomes" id="UP001163096">
    <property type="component" value="Chromosome"/>
</dbReference>
<dbReference type="EMBL" id="CP113361">
    <property type="protein sequence ID" value="WAI02286.1"/>
    <property type="molecule type" value="Genomic_DNA"/>
</dbReference>
<name>A0A9X9S6A6_METOG</name>
<keyword evidence="2" id="KW-1185">Reference proteome</keyword>
<gene>
    <name evidence="1" type="ORF">OU421_05285</name>
</gene>
<evidence type="ECO:0000313" key="1">
    <source>
        <dbReference type="EMBL" id="WAI02286.1"/>
    </source>
</evidence>
<sequence>MPEKNQKPTKYGFADILKKAMLGCAGECGDGCSCCSGDIRVEPKKDAEKEEKD</sequence>
<evidence type="ECO:0000313" key="2">
    <source>
        <dbReference type="Proteomes" id="UP001163096"/>
    </source>
</evidence>
<proteinExistence type="predicted"/>
<organism evidence="1 2">
    <name type="scientific">Methanogenium organophilum</name>
    <dbReference type="NCBI Taxonomy" id="2199"/>
    <lineage>
        <taxon>Archaea</taxon>
        <taxon>Methanobacteriati</taxon>
        <taxon>Methanobacteriota</taxon>
        <taxon>Stenosarchaea group</taxon>
        <taxon>Methanomicrobia</taxon>
        <taxon>Methanomicrobiales</taxon>
        <taxon>Methanomicrobiaceae</taxon>
        <taxon>Methanogenium</taxon>
    </lineage>
</organism>
<reference evidence="1" key="1">
    <citation type="submission" date="2022-11" db="EMBL/GenBank/DDBJ databases">
        <title>Complete genome sequence of Methanogenium organophilum DSM 3596.</title>
        <authorList>
            <person name="Chen S.-C."/>
            <person name="Lai S.-J."/>
            <person name="You Y.-T."/>
        </authorList>
    </citation>
    <scope>NUCLEOTIDE SEQUENCE</scope>
    <source>
        <strain evidence="1">DSM 3596</strain>
    </source>
</reference>
<dbReference type="AlphaFoldDB" id="A0A9X9S6A6"/>
<dbReference type="GeneID" id="76834493"/>
<accession>A0A9X9S6A6</accession>
<dbReference type="KEGG" id="mou:OU421_05285"/>